<dbReference type="InterPro" id="IPR012677">
    <property type="entry name" value="Nucleotide-bd_a/b_plait_sf"/>
</dbReference>
<gene>
    <name evidence="5" type="ORF">BLNAU_17309</name>
</gene>
<dbReference type="Proteomes" id="UP001281761">
    <property type="component" value="Unassembled WGS sequence"/>
</dbReference>
<dbReference type="GO" id="GO:0061630">
    <property type="term" value="F:ubiquitin protein ligase activity"/>
    <property type="evidence" value="ECO:0007669"/>
    <property type="project" value="UniProtKB-EC"/>
</dbReference>
<dbReference type="Gene3D" id="3.30.40.10">
    <property type="entry name" value="Zinc/RING finger domain, C3HC4 (zinc finger)"/>
    <property type="match status" value="1"/>
</dbReference>
<evidence type="ECO:0000313" key="6">
    <source>
        <dbReference type="Proteomes" id="UP001281761"/>
    </source>
</evidence>
<keyword evidence="2" id="KW-0694">RNA-binding</keyword>
<keyword evidence="5" id="KW-0808">Transferase</keyword>
<evidence type="ECO:0000256" key="1">
    <source>
        <dbReference type="PROSITE-ProRule" id="PRU00175"/>
    </source>
</evidence>
<dbReference type="SUPFAM" id="SSF54928">
    <property type="entry name" value="RNA-binding domain, RBD"/>
    <property type="match status" value="1"/>
</dbReference>
<keyword evidence="5" id="KW-0012">Acyltransferase</keyword>
<dbReference type="SMART" id="SM00360">
    <property type="entry name" value="RRM"/>
    <property type="match status" value="1"/>
</dbReference>
<comment type="caution">
    <text evidence="5">The sequence shown here is derived from an EMBL/GenBank/DDBJ whole genome shotgun (WGS) entry which is preliminary data.</text>
</comment>
<dbReference type="InterPro" id="IPR039780">
    <property type="entry name" value="Mot2"/>
</dbReference>
<keyword evidence="1" id="KW-0863">Zinc-finger</keyword>
<dbReference type="InterPro" id="IPR001841">
    <property type="entry name" value="Znf_RING"/>
</dbReference>
<dbReference type="PROSITE" id="PS50102">
    <property type="entry name" value="RRM"/>
    <property type="match status" value="1"/>
</dbReference>
<feature type="domain" description="RING-type" evidence="3">
    <location>
        <begin position="14"/>
        <end position="57"/>
    </location>
</feature>
<proteinExistence type="predicted"/>
<keyword evidence="6" id="KW-1185">Reference proteome</keyword>
<evidence type="ECO:0000259" key="4">
    <source>
        <dbReference type="PROSITE" id="PS50102"/>
    </source>
</evidence>
<dbReference type="PROSITE" id="PS50089">
    <property type="entry name" value="ZF_RING_2"/>
    <property type="match status" value="1"/>
</dbReference>
<dbReference type="Pfam" id="PF14570">
    <property type="entry name" value="zf-RING_4"/>
    <property type="match status" value="1"/>
</dbReference>
<protein>
    <submittedName>
        <fullName evidence="5">CCR4-NOT transcription complex subunit 4</fullName>
        <ecNumber evidence="5">2.3.2.27</ecNumber>
    </submittedName>
</protein>
<dbReference type="EMBL" id="JARBJD010000191">
    <property type="protein sequence ID" value="KAK2947790.1"/>
    <property type="molecule type" value="Genomic_DNA"/>
</dbReference>
<dbReference type="PANTHER" id="PTHR12603">
    <property type="entry name" value="CCR4-NOT TRANSCRIPTION COMPLEX RELATED"/>
    <property type="match status" value="1"/>
</dbReference>
<dbReference type="InterPro" id="IPR035979">
    <property type="entry name" value="RBD_domain_sf"/>
</dbReference>
<dbReference type="EC" id="2.3.2.27" evidence="5"/>
<dbReference type="InterPro" id="IPR000504">
    <property type="entry name" value="RRM_dom"/>
</dbReference>
<keyword evidence="1" id="KW-0862">Zinc</keyword>
<dbReference type="Gene3D" id="3.30.70.330">
    <property type="match status" value="1"/>
</dbReference>
<reference evidence="5 6" key="1">
    <citation type="journal article" date="2022" name="bioRxiv">
        <title>Genomics of Preaxostyla Flagellates Illuminates Evolutionary Transitions and the Path Towards Mitochondrial Loss.</title>
        <authorList>
            <person name="Novak L.V.F."/>
            <person name="Treitli S.C."/>
            <person name="Pyrih J."/>
            <person name="Halakuc P."/>
            <person name="Pipaliya S.V."/>
            <person name="Vacek V."/>
            <person name="Brzon O."/>
            <person name="Soukal P."/>
            <person name="Eme L."/>
            <person name="Dacks J.B."/>
            <person name="Karnkowska A."/>
            <person name="Elias M."/>
            <person name="Hampl V."/>
        </authorList>
    </citation>
    <scope>NUCLEOTIDE SEQUENCE [LARGE SCALE GENOMIC DNA]</scope>
    <source>
        <strain evidence="5">NAU3</strain>
        <tissue evidence="5">Gut</tissue>
    </source>
</reference>
<organism evidence="5 6">
    <name type="scientific">Blattamonas nauphoetae</name>
    <dbReference type="NCBI Taxonomy" id="2049346"/>
    <lineage>
        <taxon>Eukaryota</taxon>
        <taxon>Metamonada</taxon>
        <taxon>Preaxostyla</taxon>
        <taxon>Oxymonadida</taxon>
        <taxon>Blattamonas</taxon>
    </lineage>
</organism>
<evidence type="ECO:0000256" key="2">
    <source>
        <dbReference type="PROSITE-ProRule" id="PRU00176"/>
    </source>
</evidence>
<feature type="domain" description="RRM" evidence="4">
    <location>
        <begin position="103"/>
        <end position="180"/>
    </location>
</feature>
<dbReference type="SUPFAM" id="SSF57850">
    <property type="entry name" value="RING/U-box"/>
    <property type="match status" value="1"/>
</dbReference>
<evidence type="ECO:0000259" key="3">
    <source>
        <dbReference type="PROSITE" id="PS50089"/>
    </source>
</evidence>
<dbReference type="InterPro" id="IPR013083">
    <property type="entry name" value="Znf_RING/FYVE/PHD"/>
</dbReference>
<dbReference type="PANTHER" id="PTHR12603:SF0">
    <property type="entry name" value="CCR4-NOT TRANSCRIPTION COMPLEX SUBUNIT 4"/>
    <property type="match status" value="1"/>
</dbReference>
<sequence length="191" mass="22060">MKRMKFPKERPTECPICSGEMDEMDQTFFPCPCHFQLCAFCYNTISKSDHPNCPYCRQPYDEDNHVYHKKPEAPKQKQPAKKVDKLDDRDVEALSKKRVLQRNLVYVTGLPPKIATDEILRSDHFFGRFGQVTYIEVAVPPNVNRNHLKCAYISYADDESAKKAIEALNKVPYAGSIIKFVVFFSNHTYTS</sequence>
<keyword evidence="1" id="KW-0479">Metal-binding</keyword>
<accession>A0ABQ9X9B9</accession>
<evidence type="ECO:0000313" key="5">
    <source>
        <dbReference type="EMBL" id="KAK2947790.1"/>
    </source>
</evidence>
<name>A0ABQ9X9B9_9EUKA</name>
<dbReference type="Pfam" id="PF00076">
    <property type="entry name" value="RRM_1"/>
    <property type="match status" value="1"/>
</dbReference>